<dbReference type="NCBIfam" id="NF012200">
    <property type="entry name" value="choice_anch_D"/>
    <property type="match status" value="4"/>
</dbReference>
<evidence type="ECO:0000313" key="2">
    <source>
        <dbReference type="Proteomes" id="UP000503447"/>
    </source>
</evidence>
<accession>A0A6M5Z4Y0</accession>
<dbReference type="Gene3D" id="2.60.40.10">
    <property type="entry name" value="Immunoglobulins"/>
    <property type="match status" value="1"/>
</dbReference>
<dbReference type="EMBL" id="CP053452">
    <property type="protein sequence ID" value="QJX00775.1"/>
    <property type="molecule type" value="Genomic_DNA"/>
</dbReference>
<protein>
    <submittedName>
        <fullName evidence="1">Uncharacterized protein</fullName>
    </submittedName>
</protein>
<dbReference type="KEGG" id="ftj:FTUN_8413"/>
<name>A0A6M5Z4Y0_9BACT</name>
<dbReference type="Proteomes" id="UP000503447">
    <property type="component" value="Chromosome"/>
</dbReference>
<sequence>MSSSPFRTFLQRFRKAPSRAERRRGAIIQKIELLEDRTTPSMMLSTTTFDFGSSPLNVLSPSFRSTSIIDSDPSATFEGVIAGSSNPGNDFAVLSSPAVGQPLGATPQTVRFTFAPSVIGSESATFTILTSDGSATVTLSGAGVSPLTLVSPSLDFGPVPVGTTSPSSRSSSVIDQDPTDVYQSTVLGGANPADFSVSSVLVPGQPLPSLRFNFTPSVVGPESATFTFVTRDGSVTETVTGQGTSPLNLVSPSLDFGPVPVGTTSPSSRTSSVIDQDPTDVYQSTVLGGANPADFSVSSVLVPGQPLPSLRFNFTPSVVGPESATFTFVTRDGSVTETVTGQGTSPLNLVSPNLDFGSGTPGTTNPATRTAHLGNVDPNNVLESITEGGPNQGDFILLTSSSLGQVLPADQSLRFQFTPSTTGTESARFTFSTSDGSVTVYLTGNGTGVAQPISLSHSAISFGNVVEGVTSLAQATSLWDFKPNLQILNLTVTGPNTSDFTLVSPNPVPLNQTLPISVPGGASSLSVSFTFTPSTTGAESATCVIDTTAGELDLTLNGTGLSPLSLSKPSVNFGSVGVGAAANPLSVGVWNFGANVQLLGVVSTSPNAADFPLVSPNPLPATLPVAQAVGSATAPNGSSSLTLLFGFDPSTVGTETAVYTVETSEGNVQVTLTGTGVSTLSLAKPSLDFGSQTVGNPSVLLTSGLWNFGQNVQLLSVSSASPEAGDFVLVSPNPLPLNQTIPVATPVGTSGAPNGQTSMSLGFVFTPSGVGTETATYVIHTTAGDLTLALSGTGTAQVVAPTLSVSDASGIFNGSPYSASYILNGLTNGSLEGVTPSLAYYSGSSAVGSPLPGAPTAPGTYTVVASFAGSTDYAPTSASAVFTIGLATPSVSVSDLSDAFDGAPFVASASIAGVVPGVDDTPAASLEGVGLSLAYYSGASTTPLAGPPTSAGTYTVVASFAGSTDYAPTSASAVFTIGLATPSVSVSDLSDAFDGAPFVASASIAGVDDTPAASLEGVGLSLAYYSGASTTPLAGPPTSAGTYTVVASFVGSTDYAPTSASAVFTIGLATPSVSVSDLSDAFDGAPFVASASIAGVVPGVDDTPAASLEGVGLSLAYYSGASTTPLAGPPTSAGTYTVVASFAGSPDYAPDNTSATFTIRQATPVLSLTALGGTYTGSPIAATASIAGIVSGVDNTPGPSLEGVGLTLAYFSGSSASGSPLAGPPTGTGTYTVVASFAGSLDYLSDQTQTTFVISGQTPTLTVADAGGTYNGSSFPATYTLNGVASGSLEGVAPTLTYYAGSSATGTPLSAPATAGTYTVLATFPGSVDYLAAQAQTTFTISAAATTLTVTRASGTFTGSAFTATYTLNGTIGGLLEGVAPSLTYYLGSSATGTPLSAPTTVGTYTVLASFPGSTDYKSASAQATFSITQAAPTLTVTRAGGAYTGSAFVASYTLNGVANGTLEGTAASLTYYAGTTATGTPLAGAPTALGTYTVVALFPGTTDYKSASAKTRFTISQATPTLTVTRAGGAYTGSAFAASYTLNGVANGTLEGTAASLTYYAGTTATGTPLAGAPTTAGTYTVVAAFAGSTDYKATTAKTTFTIAQVTPTLTVTRAGGTYTGSAFAASYTLNGVANGTLEGTAASLTYYAGTTATGTPLAGAPTTAGTYTVVAAFAGSTDYKATTAKTTFTISKATPNLIASDAGGTYNSTAFSATYSLNGVIGGSLEGVTATLTYYAGTTGTGTPLAGAPTTAGTYTVVAAFAGSTDYSAVTAKATFTIGKATPAFQISSSQSISKGTVTTTFAGKIALGALLPTGTVTLVLNGVKQTVVIQADGTFSVNFTTKSLASGRYTLQYTYSGDTNFATASASETLTVV</sequence>
<organism evidence="1 2">
    <name type="scientific">Frigoriglobus tundricola</name>
    <dbReference type="NCBI Taxonomy" id="2774151"/>
    <lineage>
        <taxon>Bacteria</taxon>
        <taxon>Pseudomonadati</taxon>
        <taxon>Planctomycetota</taxon>
        <taxon>Planctomycetia</taxon>
        <taxon>Gemmatales</taxon>
        <taxon>Gemmataceae</taxon>
        <taxon>Frigoriglobus</taxon>
    </lineage>
</organism>
<proteinExistence type="predicted"/>
<dbReference type="InterPro" id="IPR013783">
    <property type="entry name" value="Ig-like_fold"/>
</dbReference>
<gene>
    <name evidence="1" type="ORF">FTUN_8413</name>
</gene>
<keyword evidence="2" id="KW-1185">Reference proteome</keyword>
<reference evidence="2" key="1">
    <citation type="submission" date="2020-05" db="EMBL/GenBank/DDBJ databases">
        <title>Frigoriglobus tundricola gen. nov., sp. nov., a psychrotolerant cellulolytic planctomycete of the family Gemmataceae with two divergent copies of 16S rRNA gene.</title>
        <authorList>
            <person name="Kulichevskaya I.S."/>
            <person name="Ivanova A.A."/>
            <person name="Naumoff D.G."/>
            <person name="Beletsky A.V."/>
            <person name="Rijpstra W.I.C."/>
            <person name="Sinninghe Damste J.S."/>
            <person name="Mardanov A.V."/>
            <person name="Ravin N.V."/>
            <person name="Dedysh S.N."/>
        </authorList>
    </citation>
    <scope>NUCLEOTIDE SEQUENCE [LARGE SCALE GENOMIC DNA]</scope>
    <source>
        <strain evidence="2">PL17</strain>
    </source>
</reference>
<evidence type="ECO:0000313" key="1">
    <source>
        <dbReference type="EMBL" id="QJX00775.1"/>
    </source>
</evidence>